<protein>
    <recommendedName>
        <fullName evidence="3">Seed maturation-like protein</fullName>
    </recommendedName>
</protein>
<evidence type="ECO:0008006" key="3">
    <source>
        <dbReference type="Google" id="ProtNLM"/>
    </source>
</evidence>
<keyword evidence="2" id="KW-1185">Reference proteome</keyword>
<dbReference type="Pfam" id="PF05542">
    <property type="entry name" value="DUF760"/>
    <property type="match status" value="2"/>
</dbReference>
<gene>
    <name evidence="1" type="ORF">BVC80_9023g30</name>
</gene>
<dbReference type="OrthoDB" id="4115at2759"/>
<evidence type="ECO:0000313" key="1">
    <source>
        <dbReference type="EMBL" id="OVA14332.1"/>
    </source>
</evidence>
<dbReference type="PANTHER" id="PTHR33598:SF10">
    <property type="entry name" value="SEED MATURATION-LIKE PROTEIN"/>
    <property type="match status" value="1"/>
</dbReference>
<accession>A0A200QV55</accession>
<dbReference type="InterPro" id="IPR008479">
    <property type="entry name" value="DUF760"/>
</dbReference>
<organism evidence="1 2">
    <name type="scientific">Macleaya cordata</name>
    <name type="common">Five-seeded plume-poppy</name>
    <name type="synonym">Bocconia cordata</name>
    <dbReference type="NCBI Taxonomy" id="56857"/>
    <lineage>
        <taxon>Eukaryota</taxon>
        <taxon>Viridiplantae</taxon>
        <taxon>Streptophyta</taxon>
        <taxon>Embryophyta</taxon>
        <taxon>Tracheophyta</taxon>
        <taxon>Spermatophyta</taxon>
        <taxon>Magnoliopsida</taxon>
        <taxon>Ranunculales</taxon>
        <taxon>Papaveraceae</taxon>
        <taxon>Papaveroideae</taxon>
        <taxon>Macleaya</taxon>
    </lineage>
</organism>
<dbReference type="AlphaFoldDB" id="A0A200QV55"/>
<evidence type="ECO:0000313" key="2">
    <source>
        <dbReference type="Proteomes" id="UP000195402"/>
    </source>
</evidence>
<comment type="caution">
    <text evidence="1">The sequence shown here is derived from an EMBL/GenBank/DDBJ whole genome shotgun (WGS) entry which is preliminary data.</text>
</comment>
<reference evidence="1 2" key="1">
    <citation type="journal article" date="2017" name="Mol. Plant">
        <title>The Genome of Medicinal Plant Macleaya cordata Provides New Insights into Benzylisoquinoline Alkaloids Metabolism.</title>
        <authorList>
            <person name="Liu X."/>
            <person name="Liu Y."/>
            <person name="Huang P."/>
            <person name="Ma Y."/>
            <person name="Qing Z."/>
            <person name="Tang Q."/>
            <person name="Cao H."/>
            <person name="Cheng P."/>
            <person name="Zheng Y."/>
            <person name="Yuan Z."/>
            <person name="Zhou Y."/>
            <person name="Liu J."/>
            <person name="Tang Z."/>
            <person name="Zhuo Y."/>
            <person name="Zhang Y."/>
            <person name="Yu L."/>
            <person name="Huang J."/>
            <person name="Yang P."/>
            <person name="Peng Q."/>
            <person name="Zhang J."/>
            <person name="Jiang W."/>
            <person name="Zhang Z."/>
            <person name="Lin K."/>
            <person name="Ro D.K."/>
            <person name="Chen X."/>
            <person name="Xiong X."/>
            <person name="Shang Y."/>
            <person name="Huang S."/>
            <person name="Zeng J."/>
        </authorList>
    </citation>
    <scope>NUCLEOTIDE SEQUENCE [LARGE SCALE GENOMIC DNA]</scope>
    <source>
        <strain evidence="2">cv. BLH2017</strain>
        <tissue evidence="1">Root</tissue>
    </source>
</reference>
<name>A0A200QV55_MACCD</name>
<dbReference type="PANTHER" id="PTHR33598">
    <property type="entry name" value="OS02G0833400 PROTEIN"/>
    <property type="match status" value="1"/>
</dbReference>
<sequence>MAAAARALFLSRVDDLSLRSLSSRQPFLRPLLTSVATTKRNKPYHQQATVLNCFVSGVDGGGIADDFVSTRNSVFFKKEFSVIAEMLKRIEPLDTSVISKSVSSAARDSMKRTISTMLGLLPSDQFFVTIRVSRGPLDRLLTSSIITGYTLWNAEYRVSLMRNFDLSFESSDASVSSSEDLGVRRIPGNLGNLSPEALNYIRELESEVASVKKDLNARKQEKLCMERNREENSDLLEYLRSFEPDMVSELSQPSSPEVEEIIHQLVQNILQRLFNYNTVSSAFSEELTLGEKENNLNGDVELYDTIGTSRDYLAKLLFWFVLLLYQPCCTC</sequence>
<dbReference type="FunCoup" id="A0A200QV55">
    <property type="interactions" value="877"/>
</dbReference>
<proteinExistence type="predicted"/>
<dbReference type="InParanoid" id="A0A200QV55"/>
<dbReference type="Proteomes" id="UP000195402">
    <property type="component" value="Unassembled WGS sequence"/>
</dbReference>
<dbReference type="OMA" id="AKLIFWC"/>
<dbReference type="EMBL" id="MVGT01001055">
    <property type="protein sequence ID" value="OVA14332.1"/>
    <property type="molecule type" value="Genomic_DNA"/>
</dbReference>